<dbReference type="OrthoDB" id="9781621at2"/>
<proteinExistence type="inferred from homology"/>
<dbReference type="EMBL" id="SDPQ02000002">
    <property type="protein sequence ID" value="KAA1397405.1"/>
    <property type="molecule type" value="Genomic_DNA"/>
</dbReference>
<dbReference type="PANTHER" id="PTHR42913:SF3">
    <property type="entry name" value="64 KDA MITOCHONDRIAL NADH DEHYDROGENASE (EUROFUNG)"/>
    <property type="match status" value="1"/>
</dbReference>
<evidence type="ECO:0000313" key="8">
    <source>
        <dbReference type="Proteomes" id="UP000380867"/>
    </source>
</evidence>
<dbReference type="Pfam" id="PF07992">
    <property type="entry name" value="Pyr_redox_2"/>
    <property type="match status" value="1"/>
</dbReference>
<dbReference type="RefSeq" id="WP_149688856.1">
    <property type="nucleotide sequence ID" value="NZ_SDPQ02000002.1"/>
</dbReference>
<dbReference type="Gene3D" id="3.50.50.100">
    <property type="match status" value="1"/>
</dbReference>
<evidence type="ECO:0000256" key="1">
    <source>
        <dbReference type="ARBA" id="ARBA00001974"/>
    </source>
</evidence>
<dbReference type="GO" id="GO:0003955">
    <property type="term" value="F:NAD(P)H dehydrogenase (quinone) activity"/>
    <property type="evidence" value="ECO:0007669"/>
    <property type="project" value="TreeGrafter"/>
</dbReference>
<feature type="domain" description="FAD/NAD(P)-binding" evidence="6">
    <location>
        <begin position="9"/>
        <end position="288"/>
    </location>
</feature>
<name>A0A5M4FDI5_9ACTN</name>
<dbReference type="Proteomes" id="UP000380867">
    <property type="component" value="Unassembled WGS sequence"/>
</dbReference>
<evidence type="ECO:0000256" key="2">
    <source>
        <dbReference type="ARBA" id="ARBA00005272"/>
    </source>
</evidence>
<evidence type="ECO:0000313" key="7">
    <source>
        <dbReference type="EMBL" id="KAA1397405.1"/>
    </source>
</evidence>
<keyword evidence="3" id="KW-0285">Flavoprotein</keyword>
<keyword evidence="4" id="KW-0274">FAD</keyword>
<reference evidence="7" key="1">
    <citation type="submission" date="2019-09" db="EMBL/GenBank/DDBJ databases">
        <authorList>
            <person name="Li J."/>
        </authorList>
    </citation>
    <scope>NUCLEOTIDE SEQUENCE [LARGE SCALE GENOMIC DNA]</scope>
    <source>
        <strain evidence="7">JCM 14732</strain>
    </source>
</reference>
<dbReference type="PANTHER" id="PTHR42913">
    <property type="entry name" value="APOPTOSIS-INDUCING FACTOR 1"/>
    <property type="match status" value="1"/>
</dbReference>
<dbReference type="SUPFAM" id="SSF51905">
    <property type="entry name" value="FAD/NAD(P)-binding domain"/>
    <property type="match status" value="1"/>
</dbReference>
<organism evidence="7 8">
    <name type="scientific">Aeromicrobium ginsengisoli</name>
    <dbReference type="NCBI Taxonomy" id="363867"/>
    <lineage>
        <taxon>Bacteria</taxon>
        <taxon>Bacillati</taxon>
        <taxon>Actinomycetota</taxon>
        <taxon>Actinomycetes</taxon>
        <taxon>Propionibacteriales</taxon>
        <taxon>Nocardioidaceae</taxon>
        <taxon>Aeromicrobium</taxon>
    </lineage>
</organism>
<sequence>MKDSSARHRIVVLGGGYTGVMAAIRVARRTRRHGGQVTLVNPTARFNERLRMHQQATAQEMAHVDIPTLVQGLDIEFVQAWATGIDPKHNGVTLATDHGVASLDYDTLVYAIGSSTPVDVVPGADLHAHTLNDPESAAKLARTLTEMPDGGTVVVGGNGLTGVEAATEIAESFPSLRVVLLGRAEPAPKMNAKARAYVLGALERLGIESRTGVEITKVLPDAVELAGGELIASDATLWTTGFMAPALAADAGIEVDAQRRIVVDPQLQSVSHPSILAIGDAAAIRRPWGVIHGTCQSGMPSGAHAADTIGRLLRGKAPKPFRFGYIHQPVSLGRHDAVVQFTKADDSPGRFHLTGAAAVTYKETVTGSPTTTYGLSRRWVIPIAFLARKGPRQAG</sequence>
<evidence type="ECO:0000259" key="6">
    <source>
        <dbReference type="Pfam" id="PF07992"/>
    </source>
</evidence>
<dbReference type="GO" id="GO:0019646">
    <property type="term" value="P:aerobic electron transport chain"/>
    <property type="evidence" value="ECO:0007669"/>
    <property type="project" value="TreeGrafter"/>
</dbReference>
<evidence type="ECO:0000256" key="5">
    <source>
        <dbReference type="ARBA" id="ARBA00023002"/>
    </source>
</evidence>
<dbReference type="AlphaFoldDB" id="A0A5M4FDI5"/>
<dbReference type="PRINTS" id="PR00368">
    <property type="entry name" value="FADPNR"/>
</dbReference>
<keyword evidence="5" id="KW-0560">Oxidoreductase</keyword>
<dbReference type="InterPro" id="IPR051169">
    <property type="entry name" value="NADH-Q_oxidoreductase"/>
</dbReference>
<comment type="caution">
    <text evidence="7">The sequence shown here is derived from an EMBL/GenBank/DDBJ whole genome shotgun (WGS) entry which is preliminary data.</text>
</comment>
<protein>
    <submittedName>
        <fullName evidence="7">FAD-dependent oxidoreductase</fullName>
    </submittedName>
</protein>
<evidence type="ECO:0000256" key="4">
    <source>
        <dbReference type="ARBA" id="ARBA00022827"/>
    </source>
</evidence>
<comment type="cofactor">
    <cofactor evidence="1">
        <name>FAD</name>
        <dbReference type="ChEBI" id="CHEBI:57692"/>
    </cofactor>
</comment>
<comment type="similarity">
    <text evidence="2">Belongs to the NADH dehydrogenase family.</text>
</comment>
<gene>
    <name evidence="7" type="ORF">ESP70_008445</name>
</gene>
<accession>A0A5M4FDI5</accession>
<dbReference type="InterPro" id="IPR036188">
    <property type="entry name" value="FAD/NAD-bd_sf"/>
</dbReference>
<dbReference type="InterPro" id="IPR023753">
    <property type="entry name" value="FAD/NAD-binding_dom"/>
</dbReference>
<keyword evidence="8" id="KW-1185">Reference proteome</keyword>
<evidence type="ECO:0000256" key="3">
    <source>
        <dbReference type="ARBA" id="ARBA00022630"/>
    </source>
</evidence>
<dbReference type="PRINTS" id="PR00411">
    <property type="entry name" value="PNDRDTASEI"/>
</dbReference>